<feature type="domain" description="MobA-like NTP transferase" evidence="2">
    <location>
        <begin position="19"/>
        <end position="172"/>
    </location>
</feature>
<dbReference type="EMBL" id="SAUW01000014">
    <property type="protein sequence ID" value="RWR09563.1"/>
    <property type="molecule type" value="Genomic_DNA"/>
</dbReference>
<keyword evidence="1" id="KW-0460">Magnesium</keyword>
<sequence>MDLAGSEIPRSRAMTRTLGVLLAAGASRRFGAQDKLLAMLHGTPLILHAARTLMAADCSETVVVVSSEAVAALLPAGMRSIRVAPDQPMSMSFRAAVAHAQQCGAGRALICLGDMPRVRPATLAALLARPQGSAACRLGTVRMPPVLLDARDYEAGLQAQGDAGARGVIAGLQPEALIELDAGEASDVDTPEQLARLR</sequence>
<evidence type="ECO:0000256" key="1">
    <source>
        <dbReference type="ARBA" id="ARBA00022842"/>
    </source>
</evidence>
<dbReference type="SUPFAM" id="SSF53448">
    <property type="entry name" value="Nucleotide-diphospho-sugar transferases"/>
    <property type="match status" value="1"/>
</dbReference>
<protein>
    <submittedName>
        <fullName evidence="3">Nucleotidyltransferase family protein</fullName>
    </submittedName>
</protein>
<keyword evidence="3" id="KW-0808">Transferase</keyword>
<dbReference type="CDD" id="cd04182">
    <property type="entry name" value="GT_2_like_f"/>
    <property type="match status" value="1"/>
</dbReference>
<evidence type="ECO:0000313" key="3">
    <source>
        <dbReference type="EMBL" id="RWR09563.1"/>
    </source>
</evidence>
<name>A0A443IRS9_9RHOB</name>
<accession>A0A443IRS9</accession>
<proteinExistence type="predicted"/>
<evidence type="ECO:0000259" key="2">
    <source>
        <dbReference type="Pfam" id="PF12804"/>
    </source>
</evidence>
<dbReference type="Proteomes" id="UP000285710">
    <property type="component" value="Unassembled WGS sequence"/>
</dbReference>
<keyword evidence="4" id="KW-1185">Reference proteome</keyword>
<dbReference type="AlphaFoldDB" id="A0A443IRS9"/>
<dbReference type="GO" id="GO:0016779">
    <property type="term" value="F:nucleotidyltransferase activity"/>
    <property type="evidence" value="ECO:0007669"/>
    <property type="project" value="UniProtKB-ARBA"/>
</dbReference>
<dbReference type="InterPro" id="IPR029044">
    <property type="entry name" value="Nucleotide-diphossugar_trans"/>
</dbReference>
<dbReference type="InterPro" id="IPR025877">
    <property type="entry name" value="MobA-like_NTP_Trfase"/>
</dbReference>
<dbReference type="Gene3D" id="3.90.550.10">
    <property type="entry name" value="Spore Coat Polysaccharide Biosynthesis Protein SpsA, Chain A"/>
    <property type="match status" value="1"/>
</dbReference>
<reference evidence="3 4" key="1">
    <citation type="submission" date="2019-01" db="EMBL/GenBank/DDBJ databases">
        <title>Sinorhodobacter populi sp. nov. isolated from the symptomatic bark tissue of Populus euramericana canker.</title>
        <authorList>
            <person name="Xu G."/>
        </authorList>
    </citation>
    <scope>NUCLEOTIDE SEQUENCE [LARGE SCALE GENOMIC DNA]</scope>
    <source>
        <strain evidence="3 4">2D-5</strain>
    </source>
</reference>
<organism evidence="3 4">
    <name type="scientific">Paenirhodobacter populi</name>
    <dbReference type="NCBI Taxonomy" id="2306993"/>
    <lineage>
        <taxon>Bacteria</taxon>
        <taxon>Pseudomonadati</taxon>
        <taxon>Pseudomonadota</taxon>
        <taxon>Alphaproteobacteria</taxon>
        <taxon>Rhodobacterales</taxon>
        <taxon>Rhodobacter group</taxon>
        <taxon>Paenirhodobacter</taxon>
    </lineage>
</organism>
<dbReference type="Pfam" id="PF12804">
    <property type="entry name" value="NTP_transf_3"/>
    <property type="match status" value="1"/>
</dbReference>
<dbReference type="PANTHER" id="PTHR43777:SF1">
    <property type="entry name" value="MOLYBDENUM COFACTOR CYTIDYLYLTRANSFERASE"/>
    <property type="match status" value="1"/>
</dbReference>
<comment type="caution">
    <text evidence="3">The sequence shown here is derived from an EMBL/GenBank/DDBJ whole genome shotgun (WGS) entry which is preliminary data.</text>
</comment>
<dbReference type="PANTHER" id="PTHR43777">
    <property type="entry name" value="MOLYBDENUM COFACTOR CYTIDYLYLTRANSFERASE"/>
    <property type="match status" value="1"/>
</dbReference>
<gene>
    <name evidence="3" type="ORF">D2T33_14015</name>
</gene>
<evidence type="ECO:0000313" key="4">
    <source>
        <dbReference type="Proteomes" id="UP000285710"/>
    </source>
</evidence>
<reference evidence="3 4" key="2">
    <citation type="submission" date="2019-01" db="EMBL/GenBank/DDBJ databases">
        <authorList>
            <person name="Li Y."/>
        </authorList>
    </citation>
    <scope>NUCLEOTIDE SEQUENCE [LARGE SCALE GENOMIC DNA]</scope>
    <source>
        <strain evidence="3 4">2D-5</strain>
    </source>
</reference>